<protein>
    <submittedName>
        <fullName evidence="2">Uncharacterized protein</fullName>
    </submittedName>
</protein>
<dbReference type="AlphaFoldDB" id="A0A6A7A8K0"/>
<evidence type="ECO:0000313" key="2">
    <source>
        <dbReference type="EMBL" id="KAF2829630.1"/>
    </source>
</evidence>
<dbReference type="EMBL" id="MU006220">
    <property type="protein sequence ID" value="KAF2829630.1"/>
    <property type="molecule type" value="Genomic_DNA"/>
</dbReference>
<feature type="region of interest" description="Disordered" evidence="1">
    <location>
        <begin position="614"/>
        <end position="704"/>
    </location>
</feature>
<reference evidence="2" key="1">
    <citation type="journal article" date="2020" name="Stud. Mycol.">
        <title>101 Dothideomycetes genomes: a test case for predicting lifestyles and emergence of pathogens.</title>
        <authorList>
            <person name="Haridas S."/>
            <person name="Albert R."/>
            <person name="Binder M."/>
            <person name="Bloem J."/>
            <person name="Labutti K."/>
            <person name="Salamov A."/>
            <person name="Andreopoulos B."/>
            <person name="Baker S."/>
            <person name="Barry K."/>
            <person name="Bills G."/>
            <person name="Bluhm B."/>
            <person name="Cannon C."/>
            <person name="Castanera R."/>
            <person name="Culley D."/>
            <person name="Daum C."/>
            <person name="Ezra D."/>
            <person name="Gonzalez J."/>
            <person name="Henrissat B."/>
            <person name="Kuo A."/>
            <person name="Liang C."/>
            <person name="Lipzen A."/>
            <person name="Lutzoni F."/>
            <person name="Magnuson J."/>
            <person name="Mondo S."/>
            <person name="Nolan M."/>
            <person name="Ohm R."/>
            <person name="Pangilinan J."/>
            <person name="Park H.-J."/>
            <person name="Ramirez L."/>
            <person name="Alfaro M."/>
            <person name="Sun H."/>
            <person name="Tritt A."/>
            <person name="Yoshinaga Y."/>
            <person name="Zwiers L.-H."/>
            <person name="Turgeon B."/>
            <person name="Goodwin S."/>
            <person name="Spatafora J."/>
            <person name="Crous P."/>
            <person name="Grigoriev I."/>
        </authorList>
    </citation>
    <scope>NUCLEOTIDE SEQUENCE</scope>
    <source>
        <strain evidence="2">CBS 113818</strain>
    </source>
</reference>
<keyword evidence="3" id="KW-1185">Reference proteome</keyword>
<feature type="region of interest" description="Disordered" evidence="1">
    <location>
        <begin position="492"/>
        <end position="545"/>
    </location>
</feature>
<organism evidence="2 3">
    <name type="scientific">Ophiobolus disseminans</name>
    <dbReference type="NCBI Taxonomy" id="1469910"/>
    <lineage>
        <taxon>Eukaryota</taxon>
        <taxon>Fungi</taxon>
        <taxon>Dikarya</taxon>
        <taxon>Ascomycota</taxon>
        <taxon>Pezizomycotina</taxon>
        <taxon>Dothideomycetes</taxon>
        <taxon>Pleosporomycetidae</taxon>
        <taxon>Pleosporales</taxon>
        <taxon>Pleosporineae</taxon>
        <taxon>Phaeosphaeriaceae</taxon>
        <taxon>Ophiobolus</taxon>
    </lineage>
</organism>
<name>A0A6A7A8K0_9PLEO</name>
<gene>
    <name evidence="2" type="ORF">CC86DRAFT_435472</name>
</gene>
<dbReference type="OrthoDB" id="3800377at2759"/>
<accession>A0A6A7A8K0</accession>
<feature type="non-terminal residue" evidence="2">
    <location>
        <position position="1"/>
    </location>
</feature>
<dbReference type="Proteomes" id="UP000799424">
    <property type="component" value="Unassembled WGS sequence"/>
</dbReference>
<evidence type="ECO:0000256" key="1">
    <source>
        <dbReference type="SAM" id="MobiDB-lite"/>
    </source>
</evidence>
<proteinExistence type="predicted"/>
<feature type="compositionally biased region" description="Low complexity" evidence="1">
    <location>
        <begin position="532"/>
        <end position="545"/>
    </location>
</feature>
<evidence type="ECO:0000313" key="3">
    <source>
        <dbReference type="Proteomes" id="UP000799424"/>
    </source>
</evidence>
<sequence>EDVYVVIGAPGISRKFNGKKVKGDVLHVDQFRKMLQITLDIDPPKKMIRKPHGDLIRDPNHQGKMYLRSLLFPSGEVRGKVYAYGYNFVDGSTNHDREKLSGAGEEESGIAVIWADAIRLDDSDDSDLPTEYINLLLKSVNKKGDAILSSEDNCLPEDIANKGKDEIRIIERSLNMNSVPLEIEKWKMLRKYDLCRTPGEDLLHRFRSAKKASIPDHSFPKHVHKMLTCLLQSDEATKNMKISFVDGAQLRIDAGFFGGTWRIHNKWMTHEGAHESAFCEERASDHQYPFACDHAVLQMYDIMLSQLTAAAEHPRVAAKEAYLKSRARARLSQMPRWIRCDTTVQKHGLQVLWESVDSHQNRNKPVKIVLHVDNCTVNAELHHRPRNVLHYLSDEGMFSQITARLKLIEGLERRCKCPSRISEAVNTWGVTFHNLDPEKRYFPSVSQDTADSFVALQPESVSPLNEDWTYNPVSNSGDEYALSSAPAIATPPFRNNRAPVNLRDSEEGPDGNIYSDETLQDIGSLYRGSTRSPSPQVPVQPSAAGAALGAAEDMSFRPSAALTAEDTNICVPVPAQYVSSDGVLGNPIEHKSLDWGGSFTRGAPDQDIYILKSKPQTTNQHNKRKASEPPPAPSPKQRGYQAYVRDGSEELFVRGSAVPRERPGPSRAGSIGPLMTMEGDEEDATHSTASSTTPLPPGGAKYRY</sequence>